<evidence type="ECO:0000313" key="6">
    <source>
        <dbReference type="EMBL" id="SVA02241.1"/>
    </source>
</evidence>
<dbReference type="GO" id="GO:0006048">
    <property type="term" value="P:UDP-N-acetylglucosamine biosynthetic process"/>
    <property type="evidence" value="ECO:0007669"/>
    <property type="project" value="TreeGrafter"/>
</dbReference>
<evidence type="ECO:0000256" key="1">
    <source>
        <dbReference type="ARBA" id="ARBA00001946"/>
    </source>
</evidence>
<dbReference type="InterPro" id="IPR005841">
    <property type="entry name" value="Alpha-D-phosphohexomutase_SF"/>
</dbReference>
<dbReference type="InterPro" id="IPR050060">
    <property type="entry name" value="Phosphoglucosamine_mutase"/>
</dbReference>
<dbReference type="PANTHER" id="PTHR42946:SF1">
    <property type="entry name" value="PHOSPHOGLUCOMUTASE (ALPHA-D-GLUCOSE-1,6-BISPHOSPHATE-DEPENDENT)"/>
    <property type="match status" value="1"/>
</dbReference>
<dbReference type="SUPFAM" id="SSF53738">
    <property type="entry name" value="Phosphoglucomutase, first 3 domains"/>
    <property type="match status" value="2"/>
</dbReference>
<dbReference type="GO" id="GO:0008966">
    <property type="term" value="F:phosphoglucosamine mutase activity"/>
    <property type="evidence" value="ECO:0007669"/>
    <property type="project" value="TreeGrafter"/>
</dbReference>
<feature type="non-terminal residue" evidence="6">
    <location>
        <position position="271"/>
    </location>
</feature>
<dbReference type="EMBL" id="UINC01002986">
    <property type="protein sequence ID" value="SVA02241.1"/>
    <property type="molecule type" value="Genomic_DNA"/>
</dbReference>
<dbReference type="PROSITE" id="PS00710">
    <property type="entry name" value="PGM_PMM"/>
    <property type="match status" value="1"/>
</dbReference>
<dbReference type="GO" id="GO:0005975">
    <property type="term" value="P:carbohydrate metabolic process"/>
    <property type="evidence" value="ECO:0007669"/>
    <property type="project" value="InterPro"/>
</dbReference>
<dbReference type="PANTHER" id="PTHR42946">
    <property type="entry name" value="PHOSPHOHEXOSE MUTASE"/>
    <property type="match status" value="1"/>
</dbReference>
<dbReference type="InterPro" id="IPR016066">
    <property type="entry name" value="A-D-PHexomutase_CS"/>
</dbReference>
<evidence type="ECO:0000256" key="3">
    <source>
        <dbReference type="ARBA" id="ARBA00022553"/>
    </source>
</evidence>
<evidence type="ECO:0008006" key="7">
    <source>
        <dbReference type="Google" id="ProtNLM"/>
    </source>
</evidence>
<dbReference type="AlphaFoldDB" id="A0A381SG10"/>
<evidence type="ECO:0000259" key="5">
    <source>
        <dbReference type="Pfam" id="PF02879"/>
    </source>
</evidence>
<protein>
    <recommendedName>
        <fullName evidence="7">Alpha-D-phosphohexomutase alpha/beta/alpha domain-containing protein</fullName>
    </recommendedName>
</protein>
<evidence type="ECO:0000256" key="2">
    <source>
        <dbReference type="ARBA" id="ARBA00010231"/>
    </source>
</evidence>
<comment type="cofactor">
    <cofactor evidence="1">
        <name>Mg(2+)</name>
        <dbReference type="ChEBI" id="CHEBI:18420"/>
    </cofactor>
</comment>
<accession>A0A381SG10</accession>
<dbReference type="Pfam" id="PF02879">
    <property type="entry name" value="PGM_PMM_II"/>
    <property type="match status" value="1"/>
</dbReference>
<gene>
    <name evidence="6" type="ORF">METZ01_LOCUS55095</name>
</gene>
<feature type="domain" description="Alpha-D-phosphohexomutase alpha/beta/alpha" evidence="4">
    <location>
        <begin position="2"/>
        <end position="109"/>
    </location>
</feature>
<feature type="domain" description="Alpha-D-phosphohexomutase alpha/beta/alpha" evidence="5">
    <location>
        <begin position="131"/>
        <end position="228"/>
    </location>
</feature>
<dbReference type="PRINTS" id="PR00509">
    <property type="entry name" value="PGMPMM"/>
</dbReference>
<sequence length="271" mass="29814">MASGTYFKNQKKSKQIAIIAKDTRLSGYTLEPALVSGLVSGGMHVFTLGPLPTNGLAMLTKSMKANMGIMITASHNPYCDNGLKLFGPDGMKLSDQIEKKIEKLIDAKNTKQLTNPKLLGRVKRLEDGNEKYIEILKKNFPNNFHLRGIKIVLDCANGAGYKSAPKLLEELGAKVISIGIKPNGLNINDKCGSTYPFKIQSAVRRFKAHIGISFDGDADRVIMCDEKGKIIDGDQIIAMLARRWKLKKILKGGVVGTLMSNYGLENFLRKE</sequence>
<dbReference type="Pfam" id="PF02878">
    <property type="entry name" value="PGM_PMM_I"/>
    <property type="match status" value="1"/>
</dbReference>
<dbReference type="GO" id="GO:0000287">
    <property type="term" value="F:magnesium ion binding"/>
    <property type="evidence" value="ECO:0007669"/>
    <property type="project" value="InterPro"/>
</dbReference>
<dbReference type="InterPro" id="IPR005845">
    <property type="entry name" value="A-D-PHexomutase_a/b/a-II"/>
</dbReference>
<evidence type="ECO:0000259" key="4">
    <source>
        <dbReference type="Pfam" id="PF02878"/>
    </source>
</evidence>
<organism evidence="6">
    <name type="scientific">marine metagenome</name>
    <dbReference type="NCBI Taxonomy" id="408172"/>
    <lineage>
        <taxon>unclassified sequences</taxon>
        <taxon>metagenomes</taxon>
        <taxon>ecological metagenomes</taxon>
    </lineage>
</organism>
<dbReference type="InterPro" id="IPR016055">
    <property type="entry name" value="A-D-PHexomutase_a/b/a-I/II/III"/>
</dbReference>
<proteinExistence type="inferred from homology"/>
<name>A0A381SG10_9ZZZZ</name>
<dbReference type="GO" id="GO:0009252">
    <property type="term" value="P:peptidoglycan biosynthetic process"/>
    <property type="evidence" value="ECO:0007669"/>
    <property type="project" value="TreeGrafter"/>
</dbReference>
<keyword evidence="3" id="KW-0597">Phosphoprotein</keyword>
<dbReference type="GO" id="GO:0004615">
    <property type="term" value="F:phosphomannomutase activity"/>
    <property type="evidence" value="ECO:0007669"/>
    <property type="project" value="TreeGrafter"/>
</dbReference>
<dbReference type="FunFam" id="3.40.120.10:FF:000003">
    <property type="entry name" value="Phosphoglucosamine mutase"/>
    <property type="match status" value="1"/>
</dbReference>
<dbReference type="InterPro" id="IPR005844">
    <property type="entry name" value="A-D-PHexomutase_a/b/a-I"/>
</dbReference>
<dbReference type="Gene3D" id="3.40.120.10">
    <property type="entry name" value="Alpha-D-Glucose-1,6-Bisphosphate, subunit A, domain 3"/>
    <property type="match status" value="3"/>
</dbReference>
<comment type="similarity">
    <text evidence="2">Belongs to the phosphohexose mutase family.</text>
</comment>
<dbReference type="GO" id="GO:0005829">
    <property type="term" value="C:cytosol"/>
    <property type="evidence" value="ECO:0007669"/>
    <property type="project" value="TreeGrafter"/>
</dbReference>
<reference evidence="6" key="1">
    <citation type="submission" date="2018-05" db="EMBL/GenBank/DDBJ databases">
        <authorList>
            <person name="Lanie J.A."/>
            <person name="Ng W.-L."/>
            <person name="Kazmierczak K.M."/>
            <person name="Andrzejewski T.M."/>
            <person name="Davidsen T.M."/>
            <person name="Wayne K.J."/>
            <person name="Tettelin H."/>
            <person name="Glass J.I."/>
            <person name="Rusch D."/>
            <person name="Podicherti R."/>
            <person name="Tsui H.-C.T."/>
            <person name="Winkler M.E."/>
        </authorList>
    </citation>
    <scope>NUCLEOTIDE SEQUENCE</scope>
</reference>